<dbReference type="AlphaFoldDB" id="A0A0A8Y1W1"/>
<dbReference type="EMBL" id="GBRH01278752">
    <property type="protein sequence ID" value="JAD19143.1"/>
    <property type="molecule type" value="Transcribed_RNA"/>
</dbReference>
<proteinExistence type="predicted"/>
<reference evidence="1" key="2">
    <citation type="journal article" date="2015" name="Data Brief">
        <title>Shoot transcriptome of the giant reed, Arundo donax.</title>
        <authorList>
            <person name="Barrero R.A."/>
            <person name="Guerrero F.D."/>
            <person name="Moolhuijzen P."/>
            <person name="Goolsby J.A."/>
            <person name="Tidwell J."/>
            <person name="Bellgard S.E."/>
            <person name="Bellgard M.I."/>
        </authorList>
    </citation>
    <scope>NUCLEOTIDE SEQUENCE</scope>
    <source>
        <tissue evidence="1">Shoot tissue taken approximately 20 cm above the soil surface</tissue>
    </source>
</reference>
<accession>A0A0A8Y1W1</accession>
<evidence type="ECO:0000313" key="1">
    <source>
        <dbReference type="EMBL" id="JAD19143.1"/>
    </source>
</evidence>
<protein>
    <submittedName>
        <fullName evidence="1">Uncharacterized protein</fullName>
    </submittedName>
</protein>
<organism evidence="1">
    <name type="scientific">Arundo donax</name>
    <name type="common">Giant reed</name>
    <name type="synonym">Donax arundinaceus</name>
    <dbReference type="NCBI Taxonomy" id="35708"/>
    <lineage>
        <taxon>Eukaryota</taxon>
        <taxon>Viridiplantae</taxon>
        <taxon>Streptophyta</taxon>
        <taxon>Embryophyta</taxon>
        <taxon>Tracheophyta</taxon>
        <taxon>Spermatophyta</taxon>
        <taxon>Magnoliopsida</taxon>
        <taxon>Liliopsida</taxon>
        <taxon>Poales</taxon>
        <taxon>Poaceae</taxon>
        <taxon>PACMAD clade</taxon>
        <taxon>Arundinoideae</taxon>
        <taxon>Arundineae</taxon>
        <taxon>Arundo</taxon>
    </lineage>
</organism>
<reference evidence="1" key="1">
    <citation type="submission" date="2014-09" db="EMBL/GenBank/DDBJ databases">
        <authorList>
            <person name="Magalhaes I.L.F."/>
            <person name="Oliveira U."/>
            <person name="Santos F.R."/>
            <person name="Vidigal T.H.D.A."/>
            <person name="Brescovit A.D."/>
            <person name="Santos A.J."/>
        </authorList>
    </citation>
    <scope>NUCLEOTIDE SEQUENCE</scope>
    <source>
        <tissue evidence="1">Shoot tissue taken approximately 20 cm above the soil surface</tissue>
    </source>
</reference>
<name>A0A0A8Y1W1_ARUDO</name>
<sequence length="39" mass="4639">MQFNSWNGNFSGQCRLCTEQILILKILDGYIRNLHKKQQ</sequence>